<sequence length="729" mass="79648">MSISHRLQQPVLRSTTHIRYHDEEQMASHIANMLHVLIQTLWLLSGAQAFVLFPAASVSNYNSYCAAALSTNVTACSNLVAAFDPDETYTPALLQQHCTEDCRAALGQWTKNISDACYGVKYKDDFTGVFLHISAMPGKIWHNFNQTCSMDAGQYCNVVLGKLRATATGTPCAKCLLVKMWNNALFPYGNGPLGRSRSDLASYTSLCSYTGYSVPSTTTASSPASSSIPKPTVTCDGTRYAIQPGDNCTSISLQQSIATIWLLLDNRLTAYCRDFPTNGTLCLVNKCKVYTVRPGDTCGRIASGHNISVAQFRDWNPNIDIGCYNLKQWVGYQVCVDVPGPKYIAPTSVPWLTKSYSTAAPVPTGLANNSTRNCGRYHLAVREDSCSTLARTFGVTFEDLSILNPSINQKWLYQPGSQQELLNLPVENYPDSPAYTGRFEATSTIPWDSYPDSTYTPSWFYDLPIAPRTPTDCWTYLDGRDLHLRREGFSDCAAVAALWSLNLTQLAAWNPSLNISSPNCTFLDDFRYCLSEKLRFPLHTPEVGTSSSAYPTKSSSPSPVLSTPNSSTSTSRSPGTTTTNMPPGPSPTHPHSISRNCNQYAKAVQGDYCVQFAYNHGIKPEQLYDWNLVLGKNGTQCTYGLQAEVWYCVGVRIPSPVEASGIPGNCDLYAKALGGELCTGFAGRNHIQPSQLYAWNAVLGNNGERCGAAMMEGVYFCTGINDGTSSLSA</sequence>
<organism evidence="1 2">
    <name type="scientific">Aspergillus aculeatinus CBS 121060</name>
    <dbReference type="NCBI Taxonomy" id="1448322"/>
    <lineage>
        <taxon>Eukaryota</taxon>
        <taxon>Fungi</taxon>
        <taxon>Dikarya</taxon>
        <taxon>Ascomycota</taxon>
        <taxon>Pezizomycotina</taxon>
        <taxon>Eurotiomycetes</taxon>
        <taxon>Eurotiomycetidae</taxon>
        <taxon>Eurotiales</taxon>
        <taxon>Aspergillaceae</taxon>
        <taxon>Aspergillus</taxon>
        <taxon>Aspergillus subgen. Circumdati</taxon>
    </lineage>
</organism>
<reference evidence="1" key="1">
    <citation type="submission" date="2018-02" db="EMBL/GenBank/DDBJ databases">
        <title>The genomes of Aspergillus section Nigri reveals drivers in fungal speciation.</title>
        <authorList>
            <consortium name="DOE Joint Genome Institute"/>
            <person name="Vesth T.C."/>
            <person name="Nybo J."/>
            <person name="Theobald S."/>
            <person name="Brandl J."/>
            <person name="Frisvad J.C."/>
            <person name="Nielsen K.F."/>
            <person name="Lyhne E.K."/>
            <person name="Kogle M.E."/>
            <person name="Kuo A."/>
            <person name="Riley R."/>
            <person name="Clum A."/>
            <person name="Nolan M."/>
            <person name="Lipzen A."/>
            <person name="Salamov A."/>
            <person name="Henrissat B."/>
            <person name="Wiebenga A."/>
            <person name="De vries R.P."/>
            <person name="Grigoriev I.V."/>
            <person name="Mortensen U.H."/>
            <person name="Andersen M.R."/>
            <person name="Baker S.E."/>
        </authorList>
    </citation>
    <scope>NUCLEOTIDE SEQUENCE</scope>
    <source>
        <strain evidence="1">CBS 121060</strain>
    </source>
</reference>
<evidence type="ECO:0000313" key="2">
    <source>
        <dbReference type="Proteomes" id="UP000249661"/>
    </source>
</evidence>
<evidence type="ECO:0000313" key="1">
    <source>
        <dbReference type="EMBL" id="RAH72482.1"/>
    </source>
</evidence>
<protein>
    <submittedName>
        <fullName evidence="1">Uncharacterized protein</fullName>
    </submittedName>
</protein>
<accession>A0ACD1HFS0</accession>
<dbReference type="Proteomes" id="UP000249661">
    <property type="component" value="Unassembled WGS sequence"/>
</dbReference>
<name>A0ACD1HFS0_9EURO</name>
<gene>
    <name evidence="1" type="ORF">BO66DRAFT_436149</name>
</gene>
<keyword evidence="2" id="KW-1185">Reference proteome</keyword>
<dbReference type="EMBL" id="KZ824943">
    <property type="protein sequence ID" value="RAH72482.1"/>
    <property type="molecule type" value="Genomic_DNA"/>
</dbReference>
<proteinExistence type="predicted"/>